<organism evidence="1 2">
    <name type="scientific">Anaeromyxobacter paludicola</name>
    <dbReference type="NCBI Taxonomy" id="2918171"/>
    <lineage>
        <taxon>Bacteria</taxon>
        <taxon>Pseudomonadati</taxon>
        <taxon>Myxococcota</taxon>
        <taxon>Myxococcia</taxon>
        <taxon>Myxococcales</taxon>
        <taxon>Cystobacterineae</taxon>
        <taxon>Anaeromyxobacteraceae</taxon>
        <taxon>Anaeromyxobacter</taxon>
    </lineage>
</organism>
<evidence type="ECO:0000313" key="1">
    <source>
        <dbReference type="EMBL" id="BDG08620.1"/>
    </source>
</evidence>
<proteinExistence type="predicted"/>
<sequence length="317" mass="34896">MATRLHIVANCADRKRLAVPGERRLGSHHAHGSMSRLSSFVKALSSARGNSVEAKDLYVGPYWAVVRELPLVAEASRIAASLWVASAGYGLVPSNAKLHGYSATFRVGEADSVACTAEPYSVAEQVSAWWAELARWNGPTRQPRRVTDLASAEPHAHVMVVASPRYVQAMADDLRGAAEVLGSRLIVVTSQEFGGGDQLSRNVVVSQERLLAEVQGARPALHARIARHILAGARTHGLDSETLRARYQQLAESADFRPAPERQPMTDHEVRRFIKQELRTAPDLSCTRALRMLRDAGRACEQKRFKNLFREVASRVH</sequence>
<dbReference type="EMBL" id="AP025592">
    <property type="protein sequence ID" value="BDG08620.1"/>
    <property type="molecule type" value="Genomic_DNA"/>
</dbReference>
<name>A0ABN6N7W2_9BACT</name>
<evidence type="ECO:0000313" key="2">
    <source>
        <dbReference type="Proteomes" id="UP001162734"/>
    </source>
</evidence>
<accession>A0ABN6N7W2</accession>
<protein>
    <submittedName>
        <fullName evidence="1">Uncharacterized protein</fullName>
    </submittedName>
</protein>
<gene>
    <name evidence="1" type="ORF">AMPC_17330</name>
</gene>
<dbReference type="Proteomes" id="UP001162734">
    <property type="component" value="Chromosome"/>
</dbReference>
<keyword evidence="2" id="KW-1185">Reference proteome</keyword>
<reference evidence="2" key="1">
    <citation type="journal article" date="2022" name="Int. J. Syst. Evol. Microbiol.">
        <title>Anaeromyxobacter oryzae sp. nov., Anaeromyxobacter diazotrophicus sp. nov. and Anaeromyxobacter paludicola sp. nov., isolated from paddy soils.</title>
        <authorList>
            <person name="Itoh H."/>
            <person name="Xu Z."/>
            <person name="Mise K."/>
            <person name="Masuda Y."/>
            <person name="Ushijima N."/>
            <person name="Hayakawa C."/>
            <person name="Shiratori Y."/>
            <person name="Senoo K."/>
        </authorList>
    </citation>
    <scope>NUCLEOTIDE SEQUENCE [LARGE SCALE GENOMIC DNA]</scope>
    <source>
        <strain evidence="2">Red630</strain>
    </source>
</reference>